<accession>A0A8B6DB63</accession>
<dbReference type="EMBL" id="UYJE01003121">
    <property type="protein sequence ID" value="VDI16740.1"/>
    <property type="molecule type" value="Genomic_DNA"/>
</dbReference>
<dbReference type="AlphaFoldDB" id="A0A8B6DB63"/>
<evidence type="ECO:0000313" key="2">
    <source>
        <dbReference type="Proteomes" id="UP000596742"/>
    </source>
</evidence>
<protein>
    <submittedName>
        <fullName evidence="1">Uncharacterized protein</fullName>
    </submittedName>
</protein>
<gene>
    <name evidence="1" type="ORF">MGAL_10B029694</name>
</gene>
<evidence type="ECO:0000313" key="1">
    <source>
        <dbReference type="EMBL" id="VDI16740.1"/>
    </source>
</evidence>
<keyword evidence="2" id="KW-1185">Reference proteome</keyword>
<reference evidence="1" key="1">
    <citation type="submission" date="2018-11" db="EMBL/GenBank/DDBJ databases">
        <authorList>
            <person name="Alioto T."/>
            <person name="Alioto T."/>
        </authorList>
    </citation>
    <scope>NUCLEOTIDE SEQUENCE</scope>
</reference>
<name>A0A8B6DB63_MYTGA</name>
<sequence>MWLLLSDIKPESDVATINNTTESERIGVTTVRSRNVRFGIKVLLQMRQSCKNVNGIVVTTVTCDSRDTKRNVNGDVGLHSVTYDIIHKKCERDCGYYCNIRHSIPKKCERDSGSTSTCDIKCQRNVERD</sequence>
<comment type="caution">
    <text evidence="1">The sequence shown here is derived from an EMBL/GenBank/DDBJ whole genome shotgun (WGS) entry which is preliminary data.</text>
</comment>
<dbReference type="Proteomes" id="UP000596742">
    <property type="component" value="Unassembled WGS sequence"/>
</dbReference>
<organism evidence="1 2">
    <name type="scientific">Mytilus galloprovincialis</name>
    <name type="common">Mediterranean mussel</name>
    <dbReference type="NCBI Taxonomy" id="29158"/>
    <lineage>
        <taxon>Eukaryota</taxon>
        <taxon>Metazoa</taxon>
        <taxon>Spiralia</taxon>
        <taxon>Lophotrochozoa</taxon>
        <taxon>Mollusca</taxon>
        <taxon>Bivalvia</taxon>
        <taxon>Autobranchia</taxon>
        <taxon>Pteriomorphia</taxon>
        <taxon>Mytilida</taxon>
        <taxon>Mytiloidea</taxon>
        <taxon>Mytilidae</taxon>
        <taxon>Mytilinae</taxon>
        <taxon>Mytilus</taxon>
    </lineage>
</organism>
<proteinExistence type="predicted"/>